<dbReference type="AlphaFoldDB" id="A0A844EGY7"/>
<evidence type="ECO:0000313" key="1">
    <source>
        <dbReference type="EMBL" id="MSE22802.1"/>
    </source>
</evidence>
<feature type="non-terminal residue" evidence="1">
    <location>
        <position position="77"/>
    </location>
</feature>
<dbReference type="Proteomes" id="UP000491237">
    <property type="component" value="Unassembled WGS sequence"/>
</dbReference>
<protein>
    <submittedName>
        <fullName evidence="1">Dipeptidase</fullName>
    </submittedName>
</protein>
<accession>A0A844EGY7</accession>
<evidence type="ECO:0000313" key="2">
    <source>
        <dbReference type="Proteomes" id="UP000491237"/>
    </source>
</evidence>
<dbReference type="EMBL" id="WKKY01001566">
    <property type="protein sequence ID" value="MSE22802.1"/>
    <property type="molecule type" value="Genomic_DNA"/>
</dbReference>
<name>A0A844EGY7_9LACO</name>
<sequence length="77" mass="8276">YAGATDTPTEYQHASGTYAPNQAYWTYKLAGVLVDPHYVSFGPKLNDTRADLRVAFQQAVKKADAAVGGLSNVELAD</sequence>
<comment type="caution">
    <text evidence="1">The sequence shown here is derived from an EMBL/GenBank/DDBJ whole genome shotgun (WGS) entry which is preliminary data.</text>
</comment>
<gene>
    <name evidence="1" type="ORF">GKC44_16540</name>
</gene>
<reference evidence="1 2" key="1">
    <citation type="submission" date="2019-11" db="EMBL/GenBank/DDBJ databases">
        <title>Draft Genome Sequence of Plant Growth-Promoting Rhizosphere-Associated Bacteria.</title>
        <authorList>
            <person name="Vasilyev I.Y."/>
            <person name="Radchenko V."/>
            <person name="Ilnitskaya E.V."/>
        </authorList>
    </citation>
    <scope>NUCLEOTIDE SEQUENCE [LARGE SCALE GENOMIC DNA]</scope>
    <source>
        <strain evidence="1 2">VRA_07sq_f</strain>
    </source>
</reference>
<feature type="non-terminal residue" evidence="1">
    <location>
        <position position="1"/>
    </location>
</feature>
<organism evidence="1 2">
    <name type="scientific">Lentilactobacillus parabuchneri</name>
    <dbReference type="NCBI Taxonomy" id="152331"/>
    <lineage>
        <taxon>Bacteria</taxon>
        <taxon>Bacillati</taxon>
        <taxon>Bacillota</taxon>
        <taxon>Bacilli</taxon>
        <taxon>Lactobacillales</taxon>
        <taxon>Lactobacillaceae</taxon>
        <taxon>Lentilactobacillus</taxon>
    </lineage>
</organism>
<proteinExistence type="predicted"/>